<comment type="caution">
    <text evidence="1">The sequence shown here is derived from an EMBL/GenBank/DDBJ whole genome shotgun (WGS) entry which is preliminary data.</text>
</comment>
<organism evidence="1 2">
    <name type="scientific">Engystomops pustulosus</name>
    <name type="common">Tungara frog</name>
    <name type="synonym">Physalaemus pustulosus</name>
    <dbReference type="NCBI Taxonomy" id="76066"/>
    <lineage>
        <taxon>Eukaryota</taxon>
        <taxon>Metazoa</taxon>
        <taxon>Chordata</taxon>
        <taxon>Craniata</taxon>
        <taxon>Vertebrata</taxon>
        <taxon>Euteleostomi</taxon>
        <taxon>Amphibia</taxon>
        <taxon>Batrachia</taxon>
        <taxon>Anura</taxon>
        <taxon>Neobatrachia</taxon>
        <taxon>Hyloidea</taxon>
        <taxon>Leptodactylidae</taxon>
        <taxon>Leiuperinae</taxon>
        <taxon>Engystomops</taxon>
    </lineage>
</organism>
<dbReference type="EMBL" id="WNYA01000007">
    <property type="protein sequence ID" value="KAG8560900.1"/>
    <property type="molecule type" value="Genomic_DNA"/>
</dbReference>
<name>A0AAV7ANA5_ENGPU</name>
<proteinExistence type="predicted"/>
<keyword evidence="2" id="KW-1185">Reference proteome</keyword>
<protein>
    <submittedName>
        <fullName evidence="1">Uncharacterized protein</fullName>
    </submittedName>
</protein>
<dbReference type="AlphaFoldDB" id="A0AAV7ANA5"/>
<gene>
    <name evidence="1" type="ORF">GDO81_015178</name>
</gene>
<evidence type="ECO:0000313" key="1">
    <source>
        <dbReference type="EMBL" id="KAG8560900.1"/>
    </source>
</evidence>
<dbReference type="Proteomes" id="UP000824782">
    <property type="component" value="Unassembled WGS sequence"/>
</dbReference>
<sequence length="81" mass="9077">MTCPAHKTFSTPVPGTCPASHMMYTGPAPCAHTLCREILWGFYLSCIANEEESLSNVQRPLGPWYEDIYRSMSTIWAEHVG</sequence>
<reference evidence="1" key="1">
    <citation type="thesis" date="2020" institute="ProQuest LLC" country="789 East Eisenhower Parkway, Ann Arbor, MI, USA">
        <title>Comparative Genomics and Chromosome Evolution.</title>
        <authorList>
            <person name="Mudd A.B."/>
        </authorList>
    </citation>
    <scope>NUCLEOTIDE SEQUENCE</scope>
    <source>
        <strain evidence="1">237g6f4</strain>
        <tissue evidence="1">Blood</tissue>
    </source>
</reference>
<accession>A0AAV7ANA5</accession>
<evidence type="ECO:0000313" key="2">
    <source>
        <dbReference type="Proteomes" id="UP000824782"/>
    </source>
</evidence>